<reference evidence="2 3" key="1">
    <citation type="submission" date="2024-03" db="EMBL/GenBank/DDBJ databases">
        <authorList>
            <person name="Martinez-Hernandez J."/>
        </authorList>
    </citation>
    <scope>NUCLEOTIDE SEQUENCE [LARGE SCALE GENOMIC DNA]</scope>
</reference>
<comment type="caution">
    <text evidence="2">The sequence shown here is derived from an EMBL/GenBank/DDBJ whole genome shotgun (WGS) entry which is preliminary data.</text>
</comment>
<feature type="region of interest" description="Disordered" evidence="1">
    <location>
        <begin position="1"/>
        <end position="20"/>
    </location>
</feature>
<protein>
    <submittedName>
        <fullName evidence="2">Uncharacterized protein</fullName>
    </submittedName>
</protein>
<dbReference type="Proteomes" id="UP001497480">
    <property type="component" value="Unassembled WGS sequence"/>
</dbReference>
<name>A0AAV1YHL2_LUPLU</name>
<sequence length="70" mass="8111">MVGSSCDGDHPFTTEDTGMYRFVDVNSHYPERKIPPRRHDPRGLRPILTLYVDEPLVANRIDVSSQRRDQ</sequence>
<keyword evidence="3" id="KW-1185">Reference proteome</keyword>
<evidence type="ECO:0000313" key="2">
    <source>
        <dbReference type="EMBL" id="CAL0333318.1"/>
    </source>
</evidence>
<proteinExistence type="predicted"/>
<evidence type="ECO:0000313" key="3">
    <source>
        <dbReference type="Proteomes" id="UP001497480"/>
    </source>
</evidence>
<dbReference type="AlphaFoldDB" id="A0AAV1YHL2"/>
<gene>
    <name evidence="2" type="ORF">LLUT_LOCUS34378</name>
</gene>
<evidence type="ECO:0000256" key="1">
    <source>
        <dbReference type="SAM" id="MobiDB-lite"/>
    </source>
</evidence>
<accession>A0AAV1YHL2</accession>
<organism evidence="2 3">
    <name type="scientific">Lupinus luteus</name>
    <name type="common">European yellow lupine</name>
    <dbReference type="NCBI Taxonomy" id="3873"/>
    <lineage>
        <taxon>Eukaryota</taxon>
        <taxon>Viridiplantae</taxon>
        <taxon>Streptophyta</taxon>
        <taxon>Embryophyta</taxon>
        <taxon>Tracheophyta</taxon>
        <taxon>Spermatophyta</taxon>
        <taxon>Magnoliopsida</taxon>
        <taxon>eudicotyledons</taxon>
        <taxon>Gunneridae</taxon>
        <taxon>Pentapetalae</taxon>
        <taxon>rosids</taxon>
        <taxon>fabids</taxon>
        <taxon>Fabales</taxon>
        <taxon>Fabaceae</taxon>
        <taxon>Papilionoideae</taxon>
        <taxon>50 kb inversion clade</taxon>
        <taxon>genistoids sensu lato</taxon>
        <taxon>core genistoids</taxon>
        <taxon>Genisteae</taxon>
        <taxon>Lupinus</taxon>
    </lineage>
</organism>
<dbReference type="EMBL" id="CAXHTB010000025">
    <property type="protein sequence ID" value="CAL0333318.1"/>
    <property type="molecule type" value="Genomic_DNA"/>
</dbReference>